<protein>
    <submittedName>
        <fullName evidence="1">Uncharacterized protein</fullName>
    </submittedName>
</protein>
<dbReference type="Proteomes" id="UP001293718">
    <property type="component" value="Unassembled WGS sequence"/>
</dbReference>
<organism evidence="1 2">
    <name type="scientific">Azohydromonas lata</name>
    <dbReference type="NCBI Taxonomy" id="45677"/>
    <lineage>
        <taxon>Bacteria</taxon>
        <taxon>Pseudomonadati</taxon>
        <taxon>Pseudomonadota</taxon>
        <taxon>Betaproteobacteria</taxon>
        <taxon>Burkholderiales</taxon>
        <taxon>Sphaerotilaceae</taxon>
        <taxon>Azohydromonas</taxon>
    </lineage>
</organism>
<feature type="non-terminal residue" evidence="1">
    <location>
        <position position="595"/>
    </location>
</feature>
<keyword evidence="2" id="KW-1185">Reference proteome</keyword>
<accession>A0ABU5IS26</accession>
<proteinExistence type="predicted"/>
<dbReference type="RefSeq" id="WP_322468791.1">
    <property type="nucleotide sequence ID" value="NZ_JAXOJX010000145.1"/>
</dbReference>
<evidence type="ECO:0000313" key="2">
    <source>
        <dbReference type="Proteomes" id="UP001293718"/>
    </source>
</evidence>
<comment type="caution">
    <text evidence="1">The sequence shown here is derived from an EMBL/GenBank/DDBJ whole genome shotgun (WGS) entry which is preliminary data.</text>
</comment>
<name>A0ABU5IS26_9BURK</name>
<gene>
    <name evidence="1" type="ORF">SM757_34505</name>
</gene>
<reference evidence="1 2" key="1">
    <citation type="submission" date="2023-11" db="EMBL/GenBank/DDBJ databases">
        <title>Draft genome of Azohydromonas lata strain H1 (DSM1123), a polyhydroxyalkanoate producer.</title>
        <authorList>
            <person name="Traversa D."/>
            <person name="D'Addabbo P."/>
            <person name="Pazzani C."/>
            <person name="Manzari C."/>
            <person name="Chiara M."/>
            <person name="Scrascia M."/>
        </authorList>
    </citation>
    <scope>NUCLEOTIDE SEQUENCE [LARGE SCALE GENOMIC DNA]</scope>
    <source>
        <strain evidence="1 2">H1</strain>
    </source>
</reference>
<sequence length="595" mass="62650">MASNDLTQGAARQSVPAEQATALRDAGVLALDPRRERPRYFDGRFLAARDLVRDQQYFLTREADLGRAAGSGVATGLHVTRGPNPQTLRLEAGHGITPAGELVLLPQGESGQGLDVALADIPQAEQLSARFGLGRIPQAPPRSRTGLFVLALRPVEFTANPVAAYPTSLTGVRTVEDADVVEATAIVLVPWADDGSNDALDARRGRVARQVFVAQQDAALSANVLPLAMVALANNTVVWLDEALVRRELGADRGDLPGLGFNPRALRLAHLLQYQDHLADVVDTLGTNQRFPASAYFPALPGTGPLPPGVINPVDFTQNFFPPEVDVELSAIPDDELPALVEDALALQPLDLTLPGQALDATAVLILAPVPRAQWRAVTRVLASVSRAVKPAAPNLMAQRRPLEVLQRLRVAQPAVAAPDASNPSDAQWQALAAQQNLWFVRRRHLAMRDDYTGAWEAVAGVDERAVELSLRSRLTGLGLKVQLDKVLASASTAAASSITSLLSSPRLAASDALTAAALGSLVEASKAAPTAGADAPALDQAAVLKVAAQLNAPGVGEGLLRVEQAGEGAVSKPKLQQIASGGDWRKVDTQALAA</sequence>
<evidence type="ECO:0000313" key="1">
    <source>
        <dbReference type="EMBL" id="MDZ5461699.1"/>
    </source>
</evidence>
<dbReference type="EMBL" id="JAXOJX010000145">
    <property type="protein sequence ID" value="MDZ5461699.1"/>
    <property type="molecule type" value="Genomic_DNA"/>
</dbReference>